<dbReference type="Gene3D" id="2.40.30.10">
    <property type="entry name" value="Translation factors"/>
    <property type="match status" value="1"/>
</dbReference>
<dbReference type="SUPFAM" id="SSF52343">
    <property type="entry name" value="Ferredoxin reductase-like, C-terminal NADP-linked domain"/>
    <property type="match status" value="1"/>
</dbReference>
<dbReference type="AlphaFoldDB" id="A0A3B7MPN5"/>
<dbReference type="PRINTS" id="PR00371">
    <property type="entry name" value="FPNCR"/>
</dbReference>
<comment type="catalytic activity">
    <reaction evidence="10">
        <text>hydrogen sulfide + 3 NADP(+) + 3 H2O = sulfite + 3 NADPH + 4 H(+)</text>
        <dbReference type="Rhea" id="RHEA:13801"/>
        <dbReference type="ChEBI" id="CHEBI:15377"/>
        <dbReference type="ChEBI" id="CHEBI:15378"/>
        <dbReference type="ChEBI" id="CHEBI:17359"/>
        <dbReference type="ChEBI" id="CHEBI:29919"/>
        <dbReference type="ChEBI" id="CHEBI:57783"/>
        <dbReference type="ChEBI" id="CHEBI:58349"/>
        <dbReference type="EC" id="1.8.1.2"/>
    </reaction>
</comment>
<dbReference type="InterPro" id="IPR029039">
    <property type="entry name" value="Flavoprotein-like_sf"/>
</dbReference>
<evidence type="ECO:0000256" key="10">
    <source>
        <dbReference type="ARBA" id="ARBA00052219"/>
    </source>
</evidence>
<dbReference type="GO" id="GO:0004783">
    <property type="term" value="F:sulfite reductase (NADPH) activity"/>
    <property type="evidence" value="ECO:0007669"/>
    <property type="project" value="UniProtKB-EC"/>
</dbReference>
<dbReference type="KEGG" id="pseg:D3H65_19940"/>
<dbReference type="EC" id="1.8.1.2" evidence="3"/>
<keyword evidence="9" id="KW-0028">Amino-acid biosynthesis</keyword>
<dbReference type="PROSITE" id="PS50902">
    <property type="entry name" value="FLAVODOXIN_LIKE"/>
    <property type="match status" value="1"/>
</dbReference>
<evidence type="ECO:0000256" key="9">
    <source>
        <dbReference type="ARBA" id="ARBA00023192"/>
    </source>
</evidence>
<protein>
    <recommendedName>
        <fullName evidence="3">assimilatory sulfite reductase (NADPH)</fullName>
        <ecNumber evidence="3">1.8.1.2</ecNumber>
    </recommendedName>
</protein>
<dbReference type="GO" id="GO:0005829">
    <property type="term" value="C:cytosol"/>
    <property type="evidence" value="ECO:0007669"/>
    <property type="project" value="TreeGrafter"/>
</dbReference>
<dbReference type="PANTHER" id="PTHR19384:SF128">
    <property type="entry name" value="NADPH OXIDOREDUCTASE A"/>
    <property type="match status" value="1"/>
</dbReference>
<dbReference type="InterPro" id="IPR001709">
    <property type="entry name" value="Flavoprot_Pyr_Nucl_cyt_Rdtase"/>
</dbReference>
<feature type="domain" description="Flavodoxin-like" evidence="11">
    <location>
        <begin position="58"/>
        <end position="195"/>
    </location>
</feature>
<evidence type="ECO:0000313" key="14">
    <source>
        <dbReference type="Proteomes" id="UP000263900"/>
    </source>
</evidence>
<dbReference type="GO" id="GO:0050660">
    <property type="term" value="F:flavin adenine dinucleotide binding"/>
    <property type="evidence" value="ECO:0007669"/>
    <property type="project" value="TreeGrafter"/>
</dbReference>
<keyword evidence="5" id="KW-0288">FMN</keyword>
<keyword evidence="4" id="KW-0285">Flavoprotein</keyword>
<dbReference type="Pfam" id="PF00175">
    <property type="entry name" value="NAD_binding_1"/>
    <property type="match status" value="1"/>
</dbReference>
<dbReference type="InterPro" id="IPR001433">
    <property type="entry name" value="OxRdtase_FAD/NAD-bd"/>
</dbReference>
<dbReference type="RefSeq" id="WP_119051997.1">
    <property type="nucleotide sequence ID" value="NZ_CP032157.1"/>
</dbReference>
<evidence type="ECO:0000259" key="12">
    <source>
        <dbReference type="PROSITE" id="PS51384"/>
    </source>
</evidence>
<evidence type="ECO:0000256" key="7">
    <source>
        <dbReference type="ARBA" id="ARBA00022857"/>
    </source>
</evidence>
<accession>A0A3B7MPN5</accession>
<dbReference type="OrthoDB" id="9789468at2"/>
<evidence type="ECO:0000256" key="2">
    <source>
        <dbReference type="ARBA" id="ARBA00001974"/>
    </source>
</evidence>
<reference evidence="13 14" key="1">
    <citation type="submission" date="2018-09" db="EMBL/GenBank/DDBJ databases">
        <title>Genome sequencing of strain 6GH32-13.</title>
        <authorList>
            <person name="Weon H.-Y."/>
            <person name="Heo J."/>
            <person name="Kwon S.-W."/>
        </authorList>
    </citation>
    <scope>NUCLEOTIDE SEQUENCE [LARGE SCALE GENOMIC DNA]</scope>
    <source>
        <strain evidence="13 14">5GH32-13</strain>
    </source>
</reference>
<dbReference type="InterPro" id="IPR039261">
    <property type="entry name" value="FNR_nucleotide-bd"/>
</dbReference>
<evidence type="ECO:0000256" key="4">
    <source>
        <dbReference type="ARBA" id="ARBA00022630"/>
    </source>
</evidence>
<name>A0A3B7MPN5_9BACT</name>
<dbReference type="InterPro" id="IPR001094">
    <property type="entry name" value="Flavdoxin-like"/>
</dbReference>
<dbReference type="Gene3D" id="3.40.50.80">
    <property type="entry name" value="Nucleotide-binding domain of ferredoxin-NADP reductase (FNR) module"/>
    <property type="match status" value="1"/>
</dbReference>
<dbReference type="EMBL" id="CP032157">
    <property type="protein sequence ID" value="AXY76118.1"/>
    <property type="molecule type" value="Genomic_DNA"/>
</dbReference>
<comment type="cofactor">
    <cofactor evidence="1">
        <name>FMN</name>
        <dbReference type="ChEBI" id="CHEBI:58210"/>
    </cofactor>
</comment>
<evidence type="ECO:0000259" key="11">
    <source>
        <dbReference type="PROSITE" id="PS50902"/>
    </source>
</evidence>
<evidence type="ECO:0000256" key="8">
    <source>
        <dbReference type="ARBA" id="ARBA00023002"/>
    </source>
</evidence>
<dbReference type="InterPro" id="IPR003097">
    <property type="entry name" value="CysJ-like_FAD-binding"/>
</dbReference>
<keyword evidence="8" id="KW-0560">Oxidoreductase</keyword>
<dbReference type="Pfam" id="PF00667">
    <property type="entry name" value="FAD_binding_1"/>
    <property type="match status" value="2"/>
</dbReference>
<dbReference type="PROSITE" id="PS51384">
    <property type="entry name" value="FAD_FR"/>
    <property type="match status" value="1"/>
</dbReference>
<evidence type="ECO:0000256" key="6">
    <source>
        <dbReference type="ARBA" id="ARBA00022827"/>
    </source>
</evidence>
<dbReference type="GO" id="GO:0010181">
    <property type="term" value="F:FMN binding"/>
    <property type="evidence" value="ECO:0007669"/>
    <property type="project" value="InterPro"/>
</dbReference>
<dbReference type="FunFam" id="3.40.50.80:FF:000001">
    <property type="entry name" value="NADPH--cytochrome P450 reductase 1"/>
    <property type="match status" value="1"/>
</dbReference>
<dbReference type="Gene3D" id="3.40.50.360">
    <property type="match status" value="1"/>
</dbReference>
<organism evidence="13 14">
    <name type="scientific">Paraflavitalea soli</name>
    <dbReference type="NCBI Taxonomy" id="2315862"/>
    <lineage>
        <taxon>Bacteria</taxon>
        <taxon>Pseudomonadati</taxon>
        <taxon>Bacteroidota</taxon>
        <taxon>Chitinophagia</taxon>
        <taxon>Chitinophagales</taxon>
        <taxon>Chitinophagaceae</taxon>
        <taxon>Paraflavitalea</taxon>
    </lineage>
</organism>
<dbReference type="SUPFAM" id="SSF63380">
    <property type="entry name" value="Riboflavin synthase domain-like"/>
    <property type="match status" value="1"/>
</dbReference>
<dbReference type="PRINTS" id="PR00369">
    <property type="entry name" value="FLAVODOXIN"/>
</dbReference>
<evidence type="ECO:0000256" key="1">
    <source>
        <dbReference type="ARBA" id="ARBA00001917"/>
    </source>
</evidence>
<dbReference type="SUPFAM" id="SSF52218">
    <property type="entry name" value="Flavoproteins"/>
    <property type="match status" value="1"/>
</dbReference>
<dbReference type="Gene3D" id="1.20.990.10">
    <property type="entry name" value="NADPH-cytochrome p450 Reductase, Chain A, domain 3"/>
    <property type="match status" value="1"/>
</dbReference>
<gene>
    <name evidence="13" type="ORF">D3H65_19940</name>
</gene>
<evidence type="ECO:0000256" key="3">
    <source>
        <dbReference type="ARBA" id="ARBA00012604"/>
    </source>
</evidence>
<keyword evidence="7" id="KW-0521">NADP</keyword>
<dbReference type="InterPro" id="IPR023173">
    <property type="entry name" value="NADPH_Cyt_P450_Rdtase_alpha"/>
</dbReference>
<dbReference type="Proteomes" id="UP000263900">
    <property type="component" value="Chromosome"/>
</dbReference>
<comment type="cofactor">
    <cofactor evidence="2">
        <name>FAD</name>
        <dbReference type="ChEBI" id="CHEBI:57692"/>
    </cofactor>
</comment>
<keyword evidence="6" id="KW-0274">FAD</keyword>
<evidence type="ECO:0000313" key="13">
    <source>
        <dbReference type="EMBL" id="AXY76118.1"/>
    </source>
</evidence>
<keyword evidence="14" id="KW-1185">Reference proteome</keyword>
<feature type="domain" description="FAD-binding FR-type" evidence="12">
    <location>
        <begin position="221"/>
        <end position="423"/>
    </location>
</feature>
<dbReference type="InterPro" id="IPR017938">
    <property type="entry name" value="Riboflavin_synthase-like_b-brl"/>
</dbReference>
<sequence>MLVEPKLKSLLELVNTSSREELIWMNGYLAGLLAQTQPVQQAAPVAVAAEVKPAVQKITIAYGTETGNSKKLATDFASQAKKSGINAKIVSLDQYRLNDLSKEEYFFTIISTQGEGEPPATAKKFYDHIHQNGFKLNQLKFGVLALGDTSYPLFCKAGEDVDSQLQKLGGQRIVSLQCCDTDYQSEASSWFSNVLTQLTTAGSSAPAQTAGTPVAKKTTGKKIYKGTVLTNINLNDRGSSKETYHIEIGVDEEVDYQPGDSIGIIPENPKQVVDTILALAFSNNGTPITFRNETDSIFNHLKKRINVAWLPERVVKQYAAIIKQDIPETKIGLVDLLKIYPVKDVQQFHEVVAILEPITPRLYSISSSPSAHSGEVHITVARDTFYINQEAKYGLCSDFLSQHLSPDSEIEFYVHKNNQFRLPEANKDVIMIGPGTGIAPFRSFLAERDATGAEGRNWLFFGDQHFVTDFLYQTEIQNWLQTGALTHVNLAFSRDQKFKIYVQHRILEKAAELWKWISSGAYIYICGAKEPMSVDVEYALLQVIQRYSGKTDEEAIQYLDQLKEEGRYLKDVY</sequence>
<dbReference type="Pfam" id="PF00258">
    <property type="entry name" value="Flavodoxin_1"/>
    <property type="match status" value="1"/>
</dbReference>
<evidence type="ECO:0000256" key="5">
    <source>
        <dbReference type="ARBA" id="ARBA00022643"/>
    </source>
</evidence>
<dbReference type="InterPro" id="IPR008254">
    <property type="entry name" value="Flavodoxin/NO_synth"/>
</dbReference>
<keyword evidence="9" id="KW-0198">Cysteine biosynthesis</keyword>
<dbReference type="PANTHER" id="PTHR19384">
    <property type="entry name" value="NITRIC OXIDE SYNTHASE-RELATED"/>
    <property type="match status" value="1"/>
</dbReference>
<dbReference type="GO" id="GO:0019344">
    <property type="term" value="P:cysteine biosynthetic process"/>
    <property type="evidence" value="ECO:0007669"/>
    <property type="project" value="UniProtKB-KW"/>
</dbReference>
<proteinExistence type="predicted"/>
<dbReference type="InterPro" id="IPR017927">
    <property type="entry name" value="FAD-bd_FR_type"/>
</dbReference>